<evidence type="ECO:0000313" key="1">
    <source>
        <dbReference type="EMBL" id="KAK3607693.1"/>
    </source>
</evidence>
<organism evidence="1 2">
    <name type="scientific">Potamilus streckersoni</name>
    <dbReference type="NCBI Taxonomy" id="2493646"/>
    <lineage>
        <taxon>Eukaryota</taxon>
        <taxon>Metazoa</taxon>
        <taxon>Spiralia</taxon>
        <taxon>Lophotrochozoa</taxon>
        <taxon>Mollusca</taxon>
        <taxon>Bivalvia</taxon>
        <taxon>Autobranchia</taxon>
        <taxon>Heteroconchia</taxon>
        <taxon>Palaeoheterodonta</taxon>
        <taxon>Unionida</taxon>
        <taxon>Unionoidea</taxon>
        <taxon>Unionidae</taxon>
        <taxon>Ambleminae</taxon>
        <taxon>Lampsilini</taxon>
        <taxon>Potamilus</taxon>
    </lineage>
</organism>
<dbReference type="EMBL" id="JAEAOA010001030">
    <property type="protein sequence ID" value="KAK3607693.1"/>
    <property type="molecule type" value="Genomic_DNA"/>
</dbReference>
<proteinExistence type="predicted"/>
<reference evidence="1" key="3">
    <citation type="submission" date="2023-05" db="EMBL/GenBank/DDBJ databases">
        <authorList>
            <person name="Smith C.H."/>
        </authorList>
    </citation>
    <scope>NUCLEOTIDE SEQUENCE</scope>
    <source>
        <strain evidence="1">CHS0354</strain>
        <tissue evidence="1">Mantle</tissue>
    </source>
</reference>
<keyword evidence="2" id="KW-1185">Reference proteome</keyword>
<name>A0AAE0WA36_9BIVA</name>
<dbReference type="AlphaFoldDB" id="A0AAE0WA36"/>
<comment type="caution">
    <text evidence="1">The sequence shown here is derived from an EMBL/GenBank/DDBJ whole genome shotgun (WGS) entry which is preliminary data.</text>
</comment>
<evidence type="ECO:0000313" key="2">
    <source>
        <dbReference type="Proteomes" id="UP001195483"/>
    </source>
</evidence>
<sequence>MSTSQDISIDYRYKSRTSVVHCSQIWTRRRGVLNRCEEYILQQFNFQGNPPDGMYPQFFFHLQLAERYGMEDVVQVGVSSERVKKAYYSMSNQGILRLVHHSKGYKDEESFKQLSYRTKFLILSTRLTIAEAAIDLEDLYLESKKHFI</sequence>
<reference evidence="1" key="1">
    <citation type="journal article" date="2021" name="Genome Biol. Evol.">
        <title>A High-Quality Reference Genome for a Parasitic Bivalve with Doubly Uniparental Inheritance (Bivalvia: Unionida).</title>
        <authorList>
            <person name="Smith C.H."/>
        </authorList>
    </citation>
    <scope>NUCLEOTIDE SEQUENCE</scope>
    <source>
        <strain evidence="1">CHS0354</strain>
    </source>
</reference>
<reference evidence="1" key="2">
    <citation type="journal article" date="2021" name="Genome Biol. Evol.">
        <title>Developing a high-quality reference genome for a parasitic bivalve with doubly uniparental inheritance (Bivalvia: Unionida).</title>
        <authorList>
            <person name="Smith C.H."/>
        </authorList>
    </citation>
    <scope>NUCLEOTIDE SEQUENCE</scope>
    <source>
        <strain evidence="1">CHS0354</strain>
        <tissue evidence="1">Mantle</tissue>
    </source>
</reference>
<gene>
    <name evidence="1" type="ORF">CHS0354_016716</name>
</gene>
<dbReference type="Proteomes" id="UP001195483">
    <property type="component" value="Unassembled WGS sequence"/>
</dbReference>
<accession>A0AAE0WA36</accession>
<protein>
    <submittedName>
        <fullName evidence="1">Uncharacterized protein</fullName>
    </submittedName>
</protein>